<dbReference type="AlphaFoldDB" id="A0A6G0QDW9"/>
<feature type="compositionally biased region" description="Acidic residues" evidence="1">
    <location>
        <begin position="84"/>
        <end position="95"/>
    </location>
</feature>
<evidence type="ECO:0000256" key="1">
    <source>
        <dbReference type="SAM" id="MobiDB-lite"/>
    </source>
</evidence>
<evidence type="ECO:0000313" key="2">
    <source>
        <dbReference type="EMBL" id="KAE9282906.1"/>
    </source>
</evidence>
<sequence>MADFLEVLELSLSSLKSMQPGGRDDAAVVSKLTDETVFIRGGNGNIFSSEGIVMPLASKIQVKEGDNKKDMKLRLLRGWEEELEADEELTSDEGDSSSCSSSDEDSPVPETPKEDEVKTFIQAEARHKSQSVLTSGVSIQGALKRLCEVENVLLTVEAANVCSKGASSKL</sequence>
<protein>
    <submittedName>
        <fullName evidence="2">Uncharacterized protein</fullName>
    </submittedName>
</protein>
<feature type="region of interest" description="Disordered" evidence="1">
    <location>
        <begin position="84"/>
        <end position="116"/>
    </location>
</feature>
<comment type="caution">
    <text evidence="2">The sequence shown here is derived from an EMBL/GenBank/DDBJ whole genome shotgun (WGS) entry which is preliminary data.</text>
</comment>
<dbReference type="EMBL" id="QXFY01003688">
    <property type="protein sequence ID" value="KAE9282906.1"/>
    <property type="molecule type" value="Genomic_DNA"/>
</dbReference>
<organism evidence="2 3">
    <name type="scientific">Phytophthora fragariae</name>
    <dbReference type="NCBI Taxonomy" id="53985"/>
    <lineage>
        <taxon>Eukaryota</taxon>
        <taxon>Sar</taxon>
        <taxon>Stramenopiles</taxon>
        <taxon>Oomycota</taxon>
        <taxon>Peronosporomycetes</taxon>
        <taxon>Peronosporales</taxon>
        <taxon>Peronosporaceae</taxon>
        <taxon>Phytophthora</taxon>
    </lineage>
</organism>
<gene>
    <name evidence="2" type="ORF">PF008_g27539</name>
</gene>
<accession>A0A6G0QDW9</accession>
<proteinExistence type="predicted"/>
<name>A0A6G0QDW9_9STRA</name>
<evidence type="ECO:0000313" key="3">
    <source>
        <dbReference type="Proteomes" id="UP000486351"/>
    </source>
</evidence>
<reference evidence="2 3" key="1">
    <citation type="submission" date="2018-09" db="EMBL/GenBank/DDBJ databases">
        <title>Genomic investigation of the strawberry pathogen Phytophthora fragariae indicates pathogenicity is determined by transcriptional variation in three key races.</title>
        <authorList>
            <person name="Adams T.M."/>
            <person name="Armitage A.D."/>
            <person name="Sobczyk M.K."/>
            <person name="Bates H.J."/>
            <person name="Dunwell J.M."/>
            <person name="Nellist C.F."/>
            <person name="Harrison R.J."/>
        </authorList>
    </citation>
    <scope>NUCLEOTIDE SEQUENCE [LARGE SCALE GENOMIC DNA]</scope>
    <source>
        <strain evidence="2 3">NOV-77</strain>
    </source>
</reference>
<dbReference type="Proteomes" id="UP000486351">
    <property type="component" value="Unassembled WGS sequence"/>
</dbReference>